<evidence type="ECO:0000313" key="9">
    <source>
        <dbReference type="Proteomes" id="UP001381693"/>
    </source>
</evidence>
<name>A0AAN9A9E8_HALRR</name>
<dbReference type="InterPro" id="IPR036734">
    <property type="entry name" value="Neur_chan_lig-bd_sf"/>
</dbReference>
<dbReference type="GO" id="GO:0005230">
    <property type="term" value="F:extracellular ligand-gated monoatomic ion channel activity"/>
    <property type="evidence" value="ECO:0007669"/>
    <property type="project" value="InterPro"/>
</dbReference>
<proteinExistence type="predicted"/>
<evidence type="ECO:0000259" key="6">
    <source>
        <dbReference type="Pfam" id="PF02931"/>
    </source>
</evidence>
<dbReference type="InterPro" id="IPR036719">
    <property type="entry name" value="Neuro-gated_channel_TM_sf"/>
</dbReference>
<dbReference type="InterPro" id="IPR038050">
    <property type="entry name" value="Neuro_actylchol_rec"/>
</dbReference>
<dbReference type="EMBL" id="JAXCGZ010007595">
    <property type="protein sequence ID" value="KAK7079044.1"/>
    <property type="molecule type" value="Genomic_DNA"/>
</dbReference>
<dbReference type="Gene3D" id="1.20.58.390">
    <property type="entry name" value="Neurotransmitter-gated ion-channel transmembrane domain"/>
    <property type="match status" value="1"/>
</dbReference>
<dbReference type="Proteomes" id="UP001381693">
    <property type="component" value="Unassembled WGS sequence"/>
</dbReference>
<evidence type="ECO:0000256" key="3">
    <source>
        <dbReference type="ARBA" id="ARBA00022989"/>
    </source>
</evidence>
<dbReference type="InterPro" id="IPR006201">
    <property type="entry name" value="Neur_channel"/>
</dbReference>
<dbReference type="Pfam" id="PF02931">
    <property type="entry name" value="Neur_chan_LBD"/>
    <property type="match status" value="1"/>
</dbReference>
<evidence type="ECO:0000256" key="1">
    <source>
        <dbReference type="ARBA" id="ARBA00004141"/>
    </source>
</evidence>
<dbReference type="AlphaFoldDB" id="A0AAN9A9E8"/>
<dbReference type="SUPFAM" id="SSF63712">
    <property type="entry name" value="Nicotinic receptor ligand binding domain-like"/>
    <property type="match status" value="1"/>
</dbReference>
<dbReference type="PRINTS" id="PR00252">
    <property type="entry name" value="NRIONCHANNEL"/>
</dbReference>
<feature type="transmembrane region" description="Helical" evidence="5">
    <location>
        <begin position="275"/>
        <end position="296"/>
    </location>
</feature>
<keyword evidence="4 5" id="KW-0472">Membrane</keyword>
<sequence>MTGNKYDEISIKMKNNKNMSSTRNPNPYFSPFSSVKTWIILVCIQAAIPIIKGELGDTLEFGDTSHSPEHDLFAQIFRKYNKHIPPISFHGEIIRVFFELSLFNVLNFDVKNQQIRTNSEIIMKWQDHYLKWNPEEFNGTENMRIPSNILWRPDIIMQNTYYADYEGSLLTTNAILSYKGEVELISHGIFDSICIADVQYYPFDQQTCKLVFSSWTYDNKQIELLEGSTDLSKYKQNPEFFLENFWSIKSDSVNPCCQYPMSTITYYIQVQRRTIFSLFFFITPGILINICALMAFSLPTESGEKISLGINALLAMIVFLMAMTERLPPTEKLPLAGVYYGACMTMITLNIIFSVCVFNLDVAGLRGYSIPNTIKPAILHIAKIIAVKVPIFVRDTWEEDIDGKLTKVEPVSNYGNPVNILTVEAKKVNHETSDEDNDEKNYAYANFKDPFEKRALYALESMRNILSREENETYDNGLRKKTVEEWKFLSRVMDRLLFIVFFLASFIFNITILTSSPFRERFDYCPLGENMCEHLTYQEIIQLNAEMAYAADIIDNDGETHTAEGNY</sequence>
<keyword evidence="3 5" id="KW-1133">Transmembrane helix</keyword>
<feature type="domain" description="Neurotransmitter-gated ion-channel ligand-binding" evidence="6">
    <location>
        <begin position="70"/>
        <end position="274"/>
    </location>
</feature>
<dbReference type="FunFam" id="2.70.170.10:FF:000028">
    <property type="entry name" value="AcetylCholine Receptor"/>
    <property type="match status" value="1"/>
</dbReference>
<dbReference type="GO" id="GO:0016020">
    <property type="term" value="C:membrane"/>
    <property type="evidence" value="ECO:0007669"/>
    <property type="project" value="UniProtKB-SubCell"/>
</dbReference>
<comment type="caution">
    <text evidence="8">The sequence shown here is derived from an EMBL/GenBank/DDBJ whole genome shotgun (WGS) entry which is preliminary data.</text>
</comment>
<dbReference type="CDD" id="cd19051">
    <property type="entry name" value="LGIC_TM_cation"/>
    <property type="match status" value="1"/>
</dbReference>
<dbReference type="Gene3D" id="2.70.170.10">
    <property type="entry name" value="Neurotransmitter-gated ion-channel ligand-binding domain"/>
    <property type="match status" value="1"/>
</dbReference>
<comment type="subcellular location">
    <subcellularLocation>
        <location evidence="1">Membrane</location>
        <topology evidence="1">Multi-pass membrane protein</topology>
    </subcellularLocation>
</comment>
<feature type="domain" description="Neurotransmitter-gated ion-channel transmembrane" evidence="7">
    <location>
        <begin position="282"/>
        <end position="512"/>
    </location>
</feature>
<dbReference type="PANTHER" id="PTHR18945">
    <property type="entry name" value="NEUROTRANSMITTER GATED ION CHANNEL"/>
    <property type="match status" value="1"/>
</dbReference>
<evidence type="ECO:0000256" key="2">
    <source>
        <dbReference type="ARBA" id="ARBA00022692"/>
    </source>
</evidence>
<dbReference type="SUPFAM" id="SSF90112">
    <property type="entry name" value="Neurotransmitter-gated ion-channel transmembrane pore"/>
    <property type="match status" value="1"/>
</dbReference>
<evidence type="ECO:0000256" key="4">
    <source>
        <dbReference type="ARBA" id="ARBA00023136"/>
    </source>
</evidence>
<evidence type="ECO:0000256" key="5">
    <source>
        <dbReference type="SAM" id="Phobius"/>
    </source>
</evidence>
<organism evidence="8 9">
    <name type="scientific">Halocaridina rubra</name>
    <name type="common">Hawaiian red shrimp</name>
    <dbReference type="NCBI Taxonomy" id="373956"/>
    <lineage>
        <taxon>Eukaryota</taxon>
        <taxon>Metazoa</taxon>
        <taxon>Ecdysozoa</taxon>
        <taxon>Arthropoda</taxon>
        <taxon>Crustacea</taxon>
        <taxon>Multicrustacea</taxon>
        <taxon>Malacostraca</taxon>
        <taxon>Eumalacostraca</taxon>
        <taxon>Eucarida</taxon>
        <taxon>Decapoda</taxon>
        <taxon>Pleocyemata</taxon>
        <taxon>Caridea</taxon>
        <taxon>Atyoidea</taxon>
        <taxon>Atyidae</taxon>
        <taxon>Halocaridina</taxon>
    </lineage>
</organism>
<reference evidence="8 9" key="1">
    <citation type="submission" date="2023-11" db="EMBL/GenBank/DDBJ databases">
        <title>Halocaridina rubra genome assembly.</title>
        <authorList>
            <person name="Smith C."/>
        </authorList>
    </citation>
    <scope>NUCLEOTIDE SEQUENCE [LARGE SCALE GENOMIC DNA]</scope>
    <source>
        <strain evidence="8">EP-1</strain>
        <tissue evidence="8">Whole</tissue>
    </source>
</reference>
<evidence type="ECO:0000313" key="8">
    <source>
        <dbReference type="EMBL" id="KAK7079044.1"/>
    </source>
</evidence>
<dbReference type="Pfam" id="PF02932">
    <property type="entry name" value="Neur_chan_memb"/>
    <property type="match status" value="1"/>
</dbReference>
<gene>
    <name evidence="8" type="primary">CHRNA9_2</name>
    <name evidence="8" type="ORF">SK128_028525</name>
</gene>
<protein>
    <submittedName>
        <fullName evidence="8">Neurotransmitter-gated ion-channel transmembrane region</fullName>
    </submittedName>
</protein>
<accession>A0AAN9A9E8</accession>
<feature type="transmembrane region" description="Helical" evidence="5">
    <location>
        <begin position="308"/>
        <end position="327"/>
    </location>
</feature>
<dbReference type="InterPro" id="IPR006202">
    <property type="entry name" value="Neur_chan_lig-bd"/>
</dbReference>
<evidence type="ECO:0000259" key="7">
    <source>
        <dbReference type="Pfam" id="PF02932"/>
    </source>
</evidence>
<feature type="transmembrane region" description="Helical" evidence="5">
    <location>
        <begin position="339"/>
        <end position="360"/>
    </location>
</feature>
<keyword evidence="9" id="KW-1185">Reference proteome</keyword>
<keyword evidence="2 5" id="KW-0812">Transmembrane</keyword>
<dbReference type="GO" id="GO:0004888">
    <property type="term" value="F:transmembrane signaling receptor activity"/>
    <property type="evidence" value="ECO:0007669"/>
    <property type="project" value="InterPro"/>
</dbReference>
<dbReference type="InterPro" id="IPR006029">
    <property type="entry name" value="Neurotrans-gated_channel_TM"/>
</dbReference>
<feature type="transmembrane region" description="Helical" evidence="5">
    <location>
        <begin position="496"/>
        <end position="514"/>
    </location>
</feature>
<dbReference type="CDD" id="cd18997">
    <property type="entry name" value="LGIC_ECD_nAChR"/>
    <property type="match status" value="1"/>
</dbReference>